<gene>
    <name evidence="2" type="ORF">KAF25_004456</name>
</gene>
<comment type="caution">
    <text evidence="2">The sequence shown here is derived from an EMBL/GenBank/DDBJ whole genome shotgun (WGS) entry which is preliminary data.</text>
</comment>
<reference evidence="2" key="1">
    <citation type="submission" date="2021-04" db="EMBL/GenBank/DDBJ databases">
        <title>Draft genome of Fusarium avenaceum strain F156N33, isolated from an atmospheric sample in Virginia.</title>
        <authorList>
            <person name="Yang S."/>
            <person name="Vinatzer B.A."/>
            <person name="Coleman J."/>
        </authorList>
    </citation>
    <scope>NUCLEOTIDE SEQUENCE</scope>
    <source>
        <strain evidence="2">F156N33</strain>
    </source>
</reference>
<proteinExistence type="predicted"/>
<keyword evidence="3" id="KW-1185">Reference proteome</keyword>
<feature type="compositionally biased region" description="Polar residues" evidence="1">
    <location>
        <begin position="238"/>
        <end position="271"/>
    </location>
</feature>
<feature type="compositionally biased region" description="Basic and acidic residues" evidence="1">
    <location>
        <begin position="276"/>
        <end position="289"/>
    </location>
</feature>
<protein>
    <submittedName>
        <fullName evidence="2">Uncharacterized protein</fullName>
    </submittedName>
</protein>
<evidence type="ECO:0000313" key="2">
    <source>
        <dbReference type="EMBL" id="KAG5662217.1"/>
    </source>
</evidence>
<evidence type="ECO:0000256" key="1">
    <source>
        <dbReference type="SAM" id="MobiDB-lite"/>
    </source>
</evidence>
<dbReference type="Proteomes" id="UP000782241">
    <property type="component" value="Unassembled WGS sequence"/>
</dbReference>
<sequence>MKTTAMTFYFQPPIFGNYLLSPAPRVPPPTLVVNPPQLQYTVPLYVQPAPVVVPVHRYITAPTIRIKVIFHRAGTILGSNDAYYSYTPSRDAVLGNVAWWAKGHGLGDRAYSGQCTLYITRSHLSTLHILPGTGPVTPLDMMRKMPFTEQLPPGEFESLMSQIAMNGYGAFIVVDHAYVPLQLLAQDTHRDPVPDPPPSPPPTPPPQPSNDHMNNNSGDSTNTPQTARPASAPPIDMFNTSEPQCSNTGNGGSNVQTPAPGTPDLSQPEVNDTQTDDQKVDDTEPKTAEGGDGGVANS</sequence>
<feature type="region of interest" description="Disordered" evidence="1">
    <location>
        <begin position="188"/>
        <end position="298"/>
    </location>
</feature>
<feature type="compositionally biased region" description="Polar residues" evidence="1">
    <location>
        <begin position="209"/>
        <end position="228"/>
    </location>
</feature>
<accession>A0A9P7HCE0</accession>
<organism evidence="2 3">
    <name type="scientific">Fusarium avenaceum</name>
    <dbReference type="NCBI Taxonomy" id="40199"/>
    <lineage>
        <taxon>Eukaryota</taxon>
        <taxon>Fungi</taxon>
        <taxon>Dikarya</taxon>
        <taxon>Ascomycota</taxon>
        <taxon>Pezizomycotina</taxon>
        <taxon>Sordariomycetes</taxon>
        <taxon>Hypocreomycetidae</taxon>
        <taxon>Hypocreales</taxon>
        <taxon>Nectriaceae</taxon>
        <taxon>Fusarium</taxon>
        <taxon>Fusarium tricinctum species complex</taxon>
    </lineage>
</organism>
<feature type="compositionally biased region" description="Pro residues" evidence="1">
    <location>
        <begin position="194"/>
        <end position="208"/>
    </location>
</feature>
<evidence type="ECO:0000313" key="3">
    <source>
        <dbReference type="Proteomes" id="UP000782241"/>
    </source>
</evidence>
<name>A0A9P7HCE0_9HYPO</name>
<dbReference type="AlphaFoldDB" id="A0A9P7HCE0"/>
<dbReference type="EMBL" id="JAGPUO010000006">
    <property type="protein sequence ID" value="KAG5662217.1"/>
    <property type="molecule type" value="Genomic_DNA"/>
</dbReference>